<feature type="transmembrane region" description="Helical" evidence="2">
    <location>
        <begin position="253"/>
        <end position="273"/>
    </location>
</feature>
<feature type="transmembrane region" description="Helical" evidence="2">
    <location>
        <begin position="396"/>
        <end position="414"/>
    </location>
</feature>
<feature type="transmembrane region" description="Helical" evidence="2">
    <location>
        <begin position="719"/>
        <end position="737"/>
    </location>
</feature>
<feature type="transmembrane region" description="Helical" evidence="2">
    <location>
        <begin position="420"/>
        <end position="436"/>
    </location>
</feature>
<gene>
    <name evidence="3" type="ORF">SAMN04488029_0776</name>
</gene>
<keyword evidence="2" id="KW-0472">Membrane</keyword>
<name>A0A1W2G761_REIFA</name>
<proteinExistence type="predicted"/>
<feature type="transmembrane region" description="Helical" evidence="2">
    <location>
        <begin position="651"/>
        <end position="674"/>
    </location>
</feature>
<feature type="transmembrane region" description="Helical" evidence="2">
    <location>
        <begin position="121"/>
        <end position="138"/>
    </location>
</feature>
<feature type="transmembrane region" description="Helical" evidence="2">
    <location>
        <begin position="203"/>
        <end position="224"/>
    </location>
</feature>
<feature type="transmembrane region" description="Helical" evidence="2">
    <location>
        <begin position="552"/>
        <end position="570"/>
    </location>
</feature>
<protein>
    <submittedName>
        <fullName evidence="3">Predicted membrane protein</fullName>
    </submittedName>
</protein>
<dbReference type="RefSeq" id="WP_084371091.1">
    <property type="nucleotide sequence ID" value="NZ_FWYF01000001.1"/>
</dbReference>
<dbReference type="Proteomes" id="UP000192472">
    <property type="component" value="Unassembled WGS sequence"/>
</dbReference>
<feature type="transmembrane region" description="Helical" evidence="2">
    <location>
        <begin position="582"/>
        <end position="599"/>
    </location>
</feature>
<feature type="transmembrane region" description="Helical" evidence="2">
    <location>
        <begin position="150"/>
        <end position="170"/>
    </location>
</feature>
<feature type="transmembrane region" description="Helical" evidence="2">
    <location>
        <begin position="278"/>
        <end position="296"/>
    </location>
</feature>
<dbReference type="PANTHER" id="PTHR38434:SF1">
    <property type="entry name" value="BLL2549 PROTEIN"/>
    <property type="match status" value="1"/>
</dbReference>
<dbReference type="InterPro" id="IPR019286">
    <property type="entry name" value="DUF2339_TM"/>
</dbReference>
<keyword evidence="2" id="KW-0812">Transmembrane</keyword>
<organism evidence="3 4">
    <name type="scientific">Reichenbachiella faecimaris</name>
    <dbReference type="NCBI Taxonomy" id="692418"/>
    <lineage>
        <taxon>Bacteria</taxon>
        <taxon>Pseudomonadati</taxon>
        <taxon>Bacteroidota</taxon>
        <taxon>Cytophagia</taxon>
        <taxon>Cytophagales</taxon>
        <taxon>Reichenbachiellaceae</taxon>
        <taxon>Reichenbachiella</taxon>
    </lineage>
</organism>
<feature type="transmembrane region" description="Helical" evidence="2">
    <location>
        <begin position="6"/>
        <end position="23"/>
    </location>
</feature>
<dbReference type="OrthoDB" id="666059at2"/>
<feature type="transmembrane region" description="Helical" evidence="2">
    <location>
        <begin position="231"/>
        <end position="247"/>
    </location>
</feature>
<feature type="transmembrane region" description="Helical" evidence="2">
    <location>
        <begin position="365"/>
        <end position="387"/>
    </location>
</feature>
<evidence type="ECO:0000313" key="4">
    <source>
        <dbReference type="Proteomes" id="UP000192472"/>
    </source>
</evidence>
<feature type="transmembrane region" description="Helical" evidence="2">
    <location>
        <begin position="341"/>
        <end position="359"/>
    </location>
</feature>
<sequence>MEGFIILLLIVLLIMVVRLMDRIDKIDTRVKHIHDEVLGEMDGRQPKSVKQPVVEKPKPAVEPPKEVVKEKVPDPVKELIAQSQAPKAAAVRPKRKVVSKPPRPSFMERNPDLEKFIGENLLSKIGIVIFVIGMGFLVKLGIDNEVISESMRVAIGILIGGGMIGLAHYMRTSFSKFSSILVGGALAVLYFTIALAFHEYALIPQTAAFIIMVFITAFGVLLSVAYDRKELAVLAIIGGFGTPFFVSTGSGNFSVLLTYILILDIGMLALVYFKKWNVINYLAYGFTYLLFLGVYFTKFIDNQDETRFPLFLFLTAFYLIFFLMTIIYNVKNSRKFKYPEIMMLLTNSSLYFGLGLGLVQGYKEGLLSGLFTALVAIFNFGFAFVLYRRKDIDKNLLFLLIGLVLTFVSLIAPIQLEGNYITLFWAVEAVLLLWLSQKSGIQLMKAASALITILMLISLTMDWQQNYYPRYDYVVLQIFLNKAFMASFVAMTSLIGSMFLMKADETFEIKGMQLTWRKSSIQVLFALVFYLGFAFELHYQFLSMDWVLSKRLILLGIYNYIYVLLVVMVARTKPSALLEKASFGLSVLAVGSYLTYYLSAVNYSISFHILDDGLNTGFYWHYVMLILFVLILMSAYQYIQKNYTFQSKIGHVSLWVLAFIGVFVSSAEVGHLSMLYQFGSGKEEYEAYDAAVRSVYPVVWALSALILMVVGMKLRMKPLRLASLVVFTITIAKLFFYDLAGNSTGKIISFILLGVILLLISFLYQKLKFIIQDDEKKN</sequence>
<dbReference type="EMBL" id="FWYF01000001">
    <property type="protein sequence ID" value="SMD32431.1"/>
    <property type="molecule type" value="Genomic_DNA"/>
</dbReference>
<dbReference type="PANTHER" id="PTHR38434">
    <property type="entry name" value="BLL2549 PROTEIN"/>
    <property type="match status" value="1"/>
</dbReference>
<feature type="transmembrane region" description="Helical" evidence="2">
    <location>
        <begin position="483"/>
        <end position="501"/>
    </location>
</feature>
<feature type="transmembrane region" description="Helical" evidence="2">
    <location>
        <begin position="308"/>
        <end position="329"/>
    </location>
</feature>
<feature type="transmembrane region" description="Helical" evidence="2">
    <location>
        <begin position="177"/>
        <end position="197"/>
    </location>
</feature>
<feature type="transmembrane region" description="Helical" evidence="2">
    <location>
        <begin position="443"/>
        <end position="463"/>
    </location>
</feature>
<feature type="compositionally biased region" description="Basic and acidic residues" evidence="1">
    <location>
        <begin position="53"/>
        <end position="67"/>
    </location>
</feature>
<dbReference type="STRING" id="692418.SAMN04488029_0776"/>
<feature type="transmembrane region" description="Helical" evidence="2">
    <location>
        <begin position="743"/>
        <end position="764"/>
    </location>
</feature>
<feature type="transmembrane region" description="Helical" evidence="2">
    <location>
        <begin position="694"/>
        <end position="712"/>
    </location>
</feature>
<reference evidence="3 4" key="1">
    <citation type="submission" date="2017-04" db="EMBL/GenBank/DDBJ databases">
        <authorList>
            <person name="Afonso C.L."/>
            <person name="Miller P.J."/>
            <person name="Scott M.A."/>
            <person name="Spackman E."/>
            <person name="Goraichik I."/>
            <person name="Dimitrov K.M."/>
            <person name="Suarez D.L."/>
            <person name="Swayne D.E."/>
        </authorList>
    </citation>
    <scope>NUCLEOTIDE SEQUENCE [LARGE SCALE GENOMIC DNA]</scope>
    <source>
        <strain evidence="3 4">DSM 26133</strain>
    </source>
</reference>
<feature type="transmembrane region" description="Helical" evidence="2">
    <location>
        <begin position="521"/>
        <end position="540"/>
    </location>
</feature>
<accession>A0A1W2G761</accession>
<keyword evidence="2" id="KW-1133">Transmembrane helix</keyword>
<evidence type="ECO:0000256" key="2">
    <source>
        <dbReference type="SAM" id="Phobius"/>
    </source>
</evidence>
<evidence type="ECO:0000313" key="3">
    <source>
        <dbReference type="EMBL" id="SMD32431.1"/>
    </source>
</evidence>
<feature type="region of interest" description="Disordered" evidence="1">
    <location>
        <begin position="44"/>
        <end position="67"/>
    </location>
</feature>
<dbReference type="AlphaFoldDB" id="A0A1W2G761"/>
<keyword evidence="4" id="KW-1185">Reference proteome</keyword>
<dbReference type="Pfam" id="PF10101">
    <property type="entry name" value="DUF2339"/>
    <property type="match status" value="1"/>
</dbReference>
<evidence type="ECO:0000256" key="1">
    <source>
        <dbReference type="SAM" id="MobiDB-lite"/>
    </source>
</evidence>
<feature type="transmembrane region" description="Helical" evidence="2">
    <location>
        <begin position="619"/>
        <end position="639"/>
    </location>
</feature>